<feature type="active site" description="Proton donor/acceptor" evidence="9">
    <location>
        <position position="134"/>
    </location>
</feature>
<evidence type="ECO:0000256" key="4">
    <source>
        <dbReference type="ARBA" id="ARBA00022679"/>
    </source>
</evidence>
<evidence type="ECO:0000256" key="6">
    <source>
        <dbReference type="ARBA" id="ARBA00022960"/>
    </source>
</evidence>
<feature type="active site" description="Nucleophile" evidence="9">
    <location>
        <position position="150"/>
    </location>
</feature>
<keyword evidence="8 9" id="KW-0961">Cell wall biogenesis/degradation</keyword>
<dbReference type="PANTHER" id="PTHR30582">
    <property type="entry name" value="L,D-TRANSPEPTIDASE"/>
    <property type="match status" value="1"/>
</dbReference>
<keyword evidence="5" id="KW-0378">Hydrolase</keyword>
<dbReference type="PANTHER" id="PTHR30582:SF24">
    <property type="entry name" value="L,D-TRANSPEPTIDASE ERFK_SRFK-RELATED"/>
    <property type="match status" value="1"/>
</dbReference>
<name>A0A1T2KXD6_9GAMM</name>
<dbReference type="GO" id="GO:0071555">
    <property type="term" value="P:cell wall organization"/>
    <property type="evidence" value="ECO:0007669"/>
    <property type="project" value="UniProtKB-UniRule"/>
</dbReference>
<dbReference type="AlphaFoldDB" id="A0A1T2KXD6"/>
<dbReference type="Proteomes" id="UP000190896">
    <property type="component" value="Unassembled WGS sequence"/>
</dbReference>
<evidence type="ECO:0000256" key="3">
    <source>
        <dbReference type="ARBA" id="ARBA00022676"/>
    </source>
</evidence>
<dbReference type="InterPro" id="IPR038063">
    <property type="entry name" value="Transpep_catalytic_dom"/>
</dbReference>
<evidence type="ECO:0000256" key="7">
    <source>
        <dbReference type="ARBA" id="ARBA00022984"/>
    </source>
</evidence>
<comment type="caution">
    <text evidence="11">The sequence shown here is derived from an EMBL/GenBank/DDBJ whole genome shotgun (WGS) entry which is preliminary data.</text>
</comment>
<evidence type="ECO:0000256" key="8">
    <source>
        <dbReference type="ARBA" id="ARBA00023316"/>
    </source>
</evidence>
<dbReference type="UniPathway" id="UPA00219"/>
<sequence>MQTSSTTHTDPGKDDQMVFLRVDLGKQVIELHRDQAVLHNYPVSTALNGAGELSGSGCTPRGKHRVKIKVGAGEPENAVFVGRRTTGEIYSDELAAQYPERDWILTRIIWLTGSESGRNLGGNVDTLRRYIYIHGCPDTEPMGIPRSHGCIRMRNRDIMALFDMVENGMPVEILE</sequence>
<dbReference type="Gene3D" id="2.40.440.10">
    <property type="entry name" value="L,D-transpeptidase catalytic domain-like"/>
    <property type="match status" value="1"/>
</dbReference>
<evidence type="ECO:0000256" key="1">
    <source>
        <dbReference type="ARBA" id="ARBA00004752"/>
    </source>
</evidence>
<comment type="pathway">
    <text evidence="1 9">Cell wall biogenesis; peptidoglycan biosynthesis.</text>
</comment>
<dbReference type="SUPFAM" id="SSF141523">
    <property type="entry name" value="L,D-transpeptidase catalytic domain-like"/>
    <property type="match status" value="1"/>
</dbReference>
<dbReference type="CDD" id="cd16913">
    <property type="entry name" value="YkuD_like"/>
    <property type="match status" value="1"/>
</dbReference>
<keyword evidence="3" id="KW-0328">Glycosyltransferase</keyword>
<keyword evidence="7 9" id="KW-0573">Peptidoglycan synthesis</keyword>
<accession>A0A1T2KXD6</accession>
<dbReference type="EMBL" id="MPRJ01000011">
    <property type="protein sequence ID" value="OOZ37386.1"/>
    <property type="molecule type" value="Genomic_DNA"/>
</dbReference>
<evidence type="ECO:0000313" key="11">
    <source>
        <dbReference type="EMBL" id="OOZ37386.1"/>
    </source>
</evidence>
<dbReference type="GO" id="GO:0016757">
    <property type="term" value="F:glycosyltransferase activity"/>
    <property type="evidence" value="ECO:0007669"/>
    <property type="project" value="UniProtKB-KW"/>
</dbReference>
<keyword evidence="4" id="KW-0808">Transferase</keyword>
<dbReference type="InterPro" id="IPR050979">
    <property type="entry name" value="LD-transpeptidase"/>
</dbReference>
<evidence type="ECO:0000256" key="2">
    <source>
        <dbReference type="ARBA" id="ARBA00005992"/>
    </source>
</evidence>
<keyword evidence="6 9" id="KW-0133">Cell shape</keyword>
<dbReference type="GO" id="GO:0018104">
    <property type="term" value="P:peptidoglycan-protein cross-linking"/>
    <property type="evidence" value="ECO:0007669"/>
    <property type="project" value="TreeGrafter"/>
</dbReference>
<proteinExistence type="inferred from homology"/>
<dbReference type="PROSITE" id="PS52029">
    <property type="entry name" value="LD_TPASE"/>
    <property type="match status" value="1"/>
</dbReference>
<comment type="similarity">
    <text evidence="2">Belongs to the YkuD family.</text>
</comment>
<evidence type="ECO:0000313" key="12">
    <source>
        <dbReference type="Proteomes" id="UP000190896"/>
    </source>
</evidence>
<dbReference type="GO" id="GO:0071972">
    <property type="term" value="F:peptidoglycan L,D-transpeptidase activity"/>
    <property type="evidence" value="ECO:0007669"/>
    <property type="project" value="TreeGrafter"/>
</dbReference>
<organism evidence="11 12">
    <name type="scientific">Solemya velesiana gill symbiont</name>
    <dbReference type="NCBI Taxonomy" id="1918948"/>
    <lineage>
        <taxon>Bacteria</taxon>
        <taxon>Pseudomonadati</taxon>
        <taxon>Pseudomonadota</taxon>
        <taxon>Gammaproteobacteria</taxon>
        <taxon>sulfur-oxidizing symbionts</taxon>
    </lineage>
</organism>
<gene>
    <name evidence="11" type="ORF">BOW51_02735</name>
</gene>
<dbReference type="Pfam" id="PF03734">
    <property type="entry name" value="YkuD"/>
    <property type="match status" value="1"/>
</dbReference>
<dbReference type="InterPro" id="IPR005490">
    <property type="entry name" value="LD_TPept_cat_dom"/>
</dbReference>
<protein>
    <submittedName>
        <fullName evidence="11">L,D-transpeptidase</fullName>
    </submittedName>
</protein>
<reference evidence="11 12" key="1">
    <citation type="submission" date="2016-11" db="EMBL/GenBank/DDBJ databases">
        <title>Mixed transmission modes and dynamic genome evolution in an obligate animal-bacterial symbiosis.</title>
        <authorList>
            <person name="Russell S.L."/>
            <person name="Corbett-Detig R.B."/>
            <person name="Cavanaugh C.M."/>
        </authorList>
    </citation>
    <scope>NUCLEOTIDE SEQUENCE [LARGE SCALE GENOMIC DNA]</scope>
    <source>
        <strain evidence="11">Se-Cadez</strain>
    </source>
</reference>
<feature type="domain" description="L,D-TPase catalytic" evidence="10">
    <location>
        <begin position="18"/>
        <end position="174"/>
    </location>
</feature>
<keyword evidence="12" id="KW-1185">Reference proteome</keyword>
<evidence type="ECO:0000256" key="5">
    <source>
        <dbReference type="ARBA" id="ARBA00022801"/>
    </source>
</evidence>
<dbReference type="GO" id="GO:0008360">
    <property type="term" value="P:regulation of cell shape"/>
    <property type="evidence" value="ECO:0007669"/>
    <property type="project" value="UniProtKB-UniRule"/>
</dbReference>
<evidence type="ECO:0000256" key="9">
    <source>
        <dbReference type="PROSITE-ProRule" id="PRU01373"/>
    </source>
</evidence>
<dbReference type="GO" id="GO:0005576">
    <property type="term" value="C:extracellular region"/>
    <property type="evidence" value="ECO:0007669"/>
    <property type="project" value="TreeGrafter"/>
</dbReference>
<evidence type="ECO:0000259" key="10">
    <source>
        <dbReference type="PROSITE" id="PS52029"/>
    </source>
</evidence>